<dbReference type="InterPro" id="IPR000120">
    <property type="entry name" value="Amidase"/>
</dbReference>
<reference evidence="4 5" key="1">
    <citation type="submission" date="2016-11" db="EMBL/GenBank/DDBJ databases">
        <authorList>
            <person name="Jaros S."/>
            <person name="Januszkiewicz K."/>
            <person name="Wedrychowicz H."/>
        </authorList>
    </citation>
    <scope>NUCLEOTIDE SEQUENCE [LARGE SCALE GENOMIC DNA]</scope>
    <source>
        <strain evidence="4 5">DSM 45408</strain>
    </source>
</reference>
<sequence length="501" mass="52434">MPDQRTGTPDSVRRVTQTTELDATAQADLVRRGEVSPAELVDAAIARIEATNPQLDAVLRDRFDAARAEAAGDLPDGPFRGVPLLLKDMGCHMAGEETAYGLAPLQQAGIRWRRDSHLATAFRAAGFVVLGRTNVPELGTTVTTEPAANAPARNPWDPARSTGGSSGGSAAAVAAGMVPVAHASDGGGSIRIPASECGLVGLKPTRARVSQGPDVGEGWAGATIDGVVTRTVRDTAAVLDVIGRPMPGDPYAAPPLPRLLLEELGAPVAGLRAGLCASPPDDRWLDDPACREAVAVAGRLLEALGVVVEEAHPAAFFEDDFSRHFNTTVAADTARTLADLERVVGRPIPDDEIEPRNARYRVTGGRLTAPDYLAARAWLGSWSRRMAAFWTPAPDGGRGFDLLVTPTVGAPPPELGWFTAAGPREEGRRVSSFIPWTAQLNVTGQPAVSLPLHTTDGGLPVGVQVVAAAGREDLLVRVAAALEEAAPWAGRRPAVRPGRPA</sequence>
<dbReference type="Pfam" id="PF01425">
    <property type="entry name" value="Amidase"/>
    <property type="match status" value="1"/>
</dbReference>
<comment type="similarity">
    <text evidence="1">Belongs to the amidase family.</text>
</comment>
<dbReference type="AlphaFoldDB" id="A0A1M5FHM1"/>
<dbReference type="GO" id="GO:0003824">
    <property type="term" value="F:catalytic activity"/>
    <property type="evidence" value="ECO:0007669"/>
    <property type="project" value="InterPro"/>
</dbReference>
<evidence type="ECO:0000256" key="1">
    <source>
        <dbReference type="ARBA" id="ARBA00009199"/>
    </source>
</evidence>
<dbReference type="InterPro" id="IPR020556">
    <property type="entry name" value="Amidase_CS"/>
</dbReference>
<dbReference type="EMBL" id="FQVX01000001">
    <property type="protein sequence ID" value="SHF90621.1"/>
    <property type="molecule type" value="Genomic_DNA"/>
</dbReference>
<evidence type="ECO:0000256" key="2">
    <source>
        <dbReference type="SAM" id="MobiDB-lite"/>
    </source>
</evidence>
<feature type="domain" description="Amidase" evidence="3">
    <location>
        <begin position="39"/>
        <end position="475"/>
    </location>
</feature>
<protein>
    <submittedName>
        <fullName evidence="4">Amidase</fullName>
    </submittedName>
</protein>
<dbReference type="Gene3D" id="3.90.1300.10">
    <property type="entry name" value="Amidase signature (AS) domain"/>
    <property type="match status" value="1"/>
</dbReference>
<dbReference type="PROSITE" id="PS00571">
    <property type="entry name" value="AMIDASES"/>
    <property type="match status" value="1"/>
</dbReference>
<name>A0A1M5FHM1_9ACTN</name>
<organism evidence="4 5">
    <name type="scientific">Geodermatophilus nigrescens</name>
    <dbReference type="NCBI Taxonomy" id="1070870"/>
    <lineage>
        <taxon>Bacteria</taxon>
        <taxon>Bacillati</taxon>
        <taxon>Actinomycetota</taxon>
        <taxon>Actinomycetes</taxon>
        <taxon>Geodermatophilales</taxon>
        <taxon>Geodermatophilaceae</taxon>
        <taxon>Geodermatophilus</taxon>
    </lineage>
</organism>
<feature type="region of interest" description="Disordered" evidence="2">
    <location>
        <begin position="146"/>
        <end position="167"/>
    </location>
</feature>
<proteinExistence type="inferred from homology"/>
<dbReference type="InterPro" id="IPR023631">
    <property type="entry name" value="Amidase_dom"/>
</dbReference>
<keyword evidence="5" id="KW-1185">Reference proteome</keyword>
<dbReference type="PANTHER" id="PTHR11895:SF7">
    <property type="entry name" value="GLUTAMYL-TRNA(GLN) AMIDOTRANSFERASE SUBUNIT A, MITOCHONDRIAL"/>
    <property type="match status" value="1"/>
</dbReference>
<evidence type="ECO:0000259" key="3">
    <source>
        <dbReference type="Pfam" id="PF01425"/>
    </source>
</evidence>
<evidence type="ECO:0000313" key="5">
    <source>
        <dbReference type="Proteomes" id="UP000184471"/>
    </source>
</evidence>
<evidence type="ECO:0000313" key="4">
    <source>
        <dbReference type="EMBL" id="SHF90621.1"/>
    </source>
</evidence>
<dbReference type="PANTHER" id="PTHR11895">
    <property type="entry name" value="TRANSAMIDASE"/>
    <property type="match status" value="1"/>
</dbReference>
<gene>
    <name evidence="4" type="ORF">SAMN05444351_1231</name>
</gene>
<dbReference type="SUPFAM" id="SSF75304">
    <property type="entry name" value="Amidase signature (AS) enzymes"/>
    <property type="match status" value="1"/>
</dbReference>
<accession>A0A1M5FHM1</accession>
<dbReference type="Proteomes" id="UP000184471">
    <property type="component" value="Unassembled WGS sequence"/>
</dbReference>
<dbReference type="InterPro" id="IPR036928">
    <property type="entry name" value="AS_sf"/>
</dbReference>
<dbReference type="STRING" id="1070870.SAMN05444351_1231"/>